<dbReference type="Gene3D" id="3.30.530.20">
    <property type="match status" value="1"/>
</dbReference>
<dbReference type="RefSeq" id="WP_196398018.1">
    <property type="nucleotide sequence ID" value="NZ_JADNYM010000025.1"/>
</dbReference>
<dbReference type="Proteomes" id="UP000655366">
    <property type="component" value="Unassembled WGS sequence"/>
</dbReference>
<proteinExistence type="predicted"/>
<evidence type="ECO:0000256" key="1">
    <source>
        <dbReference type="SAM" id="MobiDB-lite"/>
    </source>
</evidence>
<reference evidence="3 4" key="1">
    <citation type="submission" date="2020-11" db="EMBL/GenBank/DDBJ databases">
        <title>Arthrobacter antarcticus sp. nov., isolated from Antarctic Soil.</title>
        <authorList>
            <person name="Li J."/>
        </authorList>
    </citation>
    <scope>NUCLEOTIDE SEQUENCE [LARGE SCALE GENOMIC DNA]</scope>
    <source>
        <strain evidence="3 4">Z1-20</strain>
    </source>
</reference>
<feature type="region of interest" description="Disordered" evidence="1">
    <location>
        <begin position="204"/>
        <end position="309"/>
    </location>
</feature>
<dbReference type="InterPro" id="IPR005031">
    <property type="entry name" value="COQ10_START"/>
</dbReference>
<name>A0A931CRW9_9MICC</name>
<feature type="region of interest" description="Disordered" evidence="1">
    <location>
        <begin position="151"/>
        <end position="176"/>
    </location>
</feature>
<dbReference type="PANTHER" id="PTHR33824:SF7">
    <property type="entry name" value="POLYKETIDE CYCLASE_DEHYDRASE AND LIPID TRANSPORT SUPERFAMILY PROTEIN"/>
    <property type="match status" value="1"/>
</dbReference>
<dbReference type="PANTHER" id="PTHR33824">
    <property type="entry name" value="POLYKETIDE CYCLASE/DEHYDRASE AND LIPID TRANSPORT SUPERFAMILY PROTEIN"/>
    <property type="match status" value="1"/>
</dbReference>
<gene>
    <name evidence="3" type="ORF">IV500_17040</name>
</gene>
<keyword evidence="4" id="KW-1185">Reference proteome</keyword>
<dbReference type="InterPro" id="IPR047137">
    <property type="entry name" value="ORF3"/>
</dbReference>
<evidence type="ECO:0000313" key="3">
    <source>
        <dbReference type="EMBL" id="MBG0741081.1"/>
    </source>
</evidence>
<feature type="compositionally biased region" description="Low complexity" evidence="1">
    <location>
        <begin position="211"/>
        <end position="223"/>
    </location>
</feature>
<evidence type="ECO:0000313" key="4">
    <source>
        <dbReference type="Proteomes" id="UP000655366"/>
    </source>
</evidence>
<comment type="caution">
    <text evidence="3">The sequence shown here is derived from an EMBL/GenBank/DDBJ whole genome shotgun (WGS) entry which is preliminary data.</text>
</comment>
<protein>
    <submittedName>
        <fullName evidence="3">SRPBCC family protein</fullName>
    </submittedName>
</protein>
<dbReference type="EMBL" id="JADNYM010000025">
    <property type="protein sequence ID" value="MBG0741081.1"/>
    <property type="molecule type" value="Genomic_DNA"/>
</dbReference>
<evidence type="ECO:0000259" key="2">
    <source>
        <dbReference type="Pfam" id="PF03364"/>
    </source>
</evidence>
<dbReference type="Pfam" id="PF03364">
    <property type="entry name" value="Polyketide_cyc"/>
    <property type="match status" value="1"/>
</dbReference>
<feature type="domain" description="Coenzyme Q-binding protein COQ10 START" evidence="2">
    <location>
        <begin position="11"/>
        <end position="128"/>
    </location>
</feature>
<accession>A0A931CRW9</accession>
<dbReference type="InterPro" id="IPR023393">
    <property type="entry name" value="START-like_dom_sf"/>
</dbReference>
<sequence length="309" mass="31606">MSTKVEKNIMVNVPVSVAYNQWTQFEDFPHFMGGVKSVTHISDDRLEWVAEIAGVRRKWEAKILEQVPDRKVAWAATEGATNAGSVSFEDVGGGQTQIHLSLDYEPEGLVEKIGDKLNVVEHQAEGDLDRFKAFIEAEGYATGAWRGTISEGTAAAGTPGVEDANQSRGDSGKAGVSGKVAAGIGLAAAAAAAVGVAAAAAGKDANEKTEPGAPEVVVPAGPEQSYAATPGHPLTADDAVVGGEPLPAPASGGSVGHPFDQTNSLIDTGGDSDGTAESDTKSVADREDADTGTGVFPPRLPGGNVSGHH</sequence>
<organism evidence="3 4">
    <name type="scientific">Arthrobacter terrae</name>
    <dbReference type="NCBI Taxonomy" id="2935737"/>
    <lineage>
        <taxon>Bacteria</taxon>
        <taxon>Bacillati</taxon>
        <taxon>Actinomycetota</taxon>
        <taxon>Actinomycetes</taxon>
        <taxon>Micrococcales</taxon>
        <taxon>Micrococcaceae</taxon>
        <taxon>Arthrobacter</taxon>
    </lineage>
</organism>
<dbReference type="AlphaFoldDB" id="A0A931CRW9"/>
<dbReference type="SUPFAM" id="SSF55961">
    <property type="entry name" value="Bet v1-like"/>
    <property type="match status" value="1"/>
</dbReference>
<dbReference type="CDD" id="cd07817">
    <property type="entry name" value="SRPBCC_8"/>
    <property type="match status" value="1"/>
</dbReference>